<sequence>MKIAIISDTHDNVVNLEKAINYLNQEKITTIIHCGDVCSRAVLRHLAKNYQGMTYWVLGNVHAAKEEMVGTDREFNNLKYFEDFGLVEFEGKKIGFVHFPDEAKKMAQSGKYDLVFYGHTHKPWEETVGQTRLVNPGTLGGVFYNPTFALYNTETGELELKILDQLK</sequence>
<evidence type="ECO:0000313" key="5">
    <source>
        <dbReference type="Proteomes" id="UP000230543"/>
    </source>
</evidence>
<evidence type="ECO:0000256" key="2">
    <source>
        <dbReference type="RuleBase" id="RU362039"/>
    </source>
</evidence>
<dbReference type="GO" id="GO:0046872">
    <property type="term" value="F:metal ion binding"/>
    <property type="evidence" value="ECO:0007669"/>
    <property type="project" value="UniProtKB-KW"/>
</dbReference>
<evidence type="ECO:0000256" key="1">
    <source>
        <dbReference type="ARBA" id="ARBA00008950"/>
    </source>
</evidence>
<comment type="cofactor">
    <cofactor evidence="2">
        <name>a divalent metal cation</name>
        <dbReference type="ChEBI" id="CHEBI:60240"/>
    </cofactor>
</comment>
<protein>
    <recommendedName>
        <fullName evidence="2">Phosphoesterase</fullName>
        <ecNumber evidence="2">3.1.4.-</ecNumber>
    </recommendedName>
</protein>
<dbReference type="PANTHER" id="PTHR43165:SF1">
    <property type="entry name" value="PHOSPHODIESTERASE MJ0936"/>
    <property type="match status" value="1"/>
</dbReference>
<organism evidence="4 5">
    <name type="scientific">Candidatus Komeilibacteria bacterium CG10_big_fil_rev_8_21_14_0_10_41_13</name>
    <dbReference type="NCBI Taxonomy" id="1974476"/>
    <lineage>
        <taxon>Bacteria</taxon>
        <taxon>Candidatus Komeiliibacteriota</taxon>
    </lineage>
</organism>
<evidence type="ECO:0000259" key="3">
    <source>
        <dbReference type="Pfam" id="PF12850"/>
    </source>
</evidence>
<dbReference type="GO" id="GO:0016787">
    <property type="term" value="F:hydrolase activity"/>
    <property type="evidence" value="ECO:0007669"/>
    <property type="project" value="UniProtKB-UniRule"/>
</dbReference>
<gene>
    <name evidence="4" type="ORF">COU22_03255</name>
</gene>
<dbReference type="PANTHER" id="PTHR43165">
    <property type="entry name" value="METALLOPHOSPHOESTERASE"/>
    <property type="match status" value="1"/>
</dbReference>
<accession>A0A2M6WBT8</accession>
<comment type="similarity">
    <text evidence="1 2">Belongs to the metallophosphoesterase superfamily. YfcE family.</text>
</comment>
<dbReference type="InterPro" id="IPR000979">
    <property type="entry name" value="Phosphodiesterase_MJ0936/Vps29"/>
</dbReference>
<dbReference type="EMBL" id="PFBO01000119">
    <property type="protein sequence ID" value="PIT90237.1"/>
    <property type="molecule type" value="Genomic_DNA"/>
</dbReference>
<dbReference type="Proteomes" id="UP000230543">
    <property type="component" value="Unassembled WGS sequence"/>
</dbReference>
<reference evidence="5" key="1">
    <citation type="submission" date="2017-09" db="EMBL/GenBank/DDBJ databases">
        <title>Depth-based differentiation of microbial function through sediment-hosted aquifers and enrichment of novel symbionts in the deep terrestrial subsurface.</title>
        <authorList>
            <person name="Probst A.J."/>
            <person name="Ladd B."/>
            <person name="Jarett J.K."/>
            <person name="Geller-Mcgrath D.E."/>
            <person name="Sieber C.M.K."/>
            <person name="Emerson J.B."/>
            <person name="Anantharaman K."/>
            <person name="Thomas B.C."/>
            <person name="Malmstrom R."/>
            <person name="Stieglmeier M."/>
            <person name="Klingl A."/>
            <person name="Woyke T."/>
            <person name="Ryan C.M."/>
            <person name="Banfield J.F."/>
        </authorList>
    </citation>
    <scope>NUCLEOTIDE SEQUENCE [LARGE SCALE GENOMIC DNA]</scope>
</reference>
<dbReference type="InterPro" id="IPR029052">
    <property type="entry name" value="Metallo-depent_PP-like"/>
</dbReference>
<dbReference type="NCBIfam" id="TIGR00040">
    <property type="entry name" value="yfcE"/>
    <property type="match status" value="1"/>
</dbReference>
<dbReference type="EC" id="3.1.4.-" evidence="2"/>
<dbReference type="InterPro" id="IPR024654">
    <property type="entry name" value="Calcineurin-like_PHP_lpxH"/>
</dbReference>
<dbReference type="InterPro" id="IPR053193">
    <property type="entry name" value="MetalloPDE_YfcE-like"/>
</dbReference>
<name>A0A2M6WBT8_9BACT</name>
<keyword evidence="2" id="KW-0479">Metal-binding</keyword>
<dbReference type="SUPFAM" id="SSF56300">
    <property type="entry name" value="Metallo-dependent phosphatases"/>
    <property type="match status" value="1"/>
</dbReference>
<proteinExistence type="inferred from homology"/>
<comment type="caution">
    <text evidence="4">The sequence shown here is derived from an EMBL/GenBank/DDBJ whole genome shotgun (WGS) entry which is preliminary data.</text>
</comment>
<dbReference type="AlphaFoldDB" id="A0A2M6WBT8"/>
<feature type="domain" description="Calcineurin-like phosphoesterase" evidence="3">
    <location>
        <begin position="1"/>
        <end position="155"/>
    </location>
</feature>
<dbReference type="Gene3D" id="3.60.21.10">
    <property type="match status" value="1"/>
</dbReference>
<evidence type="ECO:0000313" key="4">
    <source>
        <dbReference type="EMBL" id="PIT90237.1"/>
    </source>
</evidence>
<dbReference type="Pfam" id="PF12850">
    <property type="entry name" value="Metallophos_2"/>
    <property type="match status" value="1"/>
</dbReference>